<evidence type="ECO:0000256" key="1">
    <source>
        <dbReference type="ARBA" id="ARBA00022801"/>
    </source>
</evidence>
<keyword evidence="3" id="KW-1185">Reference proteome</keyword>
<dbReference type="InterPro" id="IPR027417">
    <property type="entry name" value="P-loop_NTPase"/>
</dbReference>
<dbReference type="PANTHER" id="PTHR18934">
    <property type="entry name" value="ATP-DEPENDENT RNA HELICASE"/>
    <property type="match status" value="1"/>
</dbReference>
<dbReference type="Proteomes" id="UP000036681">
    <property type="component" value="Unplaced"/>
</dbReference>
<dbReference type="PANTHER" id="PTHR18934:SF221">
    <property type="entry name" value="ATP-DEPENDENT RNA HELICASE DHX34-RELATED"/>
    <property type="match status" value="1"/>
</dbReference>
<keyword evidence="2" id="KW-0347">Helicase</keyword>
<organism evidence="3 4">
    <name type="scientific">Ascaris lumbricoides</name>
    <name type="common">Giant roundworm</name>
    <dbReference type="NCBI Taxonomy" id="6252"/>
    <lineage>
        <taxon>Eukaryota</taxon>
        <taxon>Metazoa</taxon>
        <taxon>Ecdysozoa</taxon>
        <taxon>Nematoda</taxon>
        <taxon>Chromadorea</taxon>
        <taxon>Rhabditida</taxon>
        <taxon>Spirurina</taxon>
        <taxon>Ascaridomorpha</taxon>
        <taxon>Ascaridoidea</taxon>
        <taxon>Ascarididae</taxon>
        <taxon>Ascaris</taxon>
    </lineage>
</organism>
<keyword evidence="1" id="KW-0378">Hydrolase</keyword>
<dbReference type="GO" id="GO:0003723">
    <property type="term" value="F:RNA binding"/>
    <property type="evidence" value="ECO:0007669"/>
    <property type="project" value="TreeGrafter"/>
</dbReference>
<accession>A0A0M3IJT2</accession>
<dbReference type="SUPFAM" id="SSF52540">
    <property type="entry name" value="P-loop containing nucleoside triphosphate hydrolases"/>
    <property type="match status" value="1"/>
</dbReference>
<name>A0A0M3IJT2_ASCLU</name>
<evidence type="ECO:0000313" key="4">
    <source>
        <dbReference type="WBParaSite" id="ALUE_0001894201-mRNA-1"/>
    </source>
</evidence>
<proteinExistence type="predicted"/>
<sequence>MEISRSRFRARAKMNIDWNEHRPHLRRCFFGAERWKLADRGSELERRFFVFLVKLQEQLRRRKRDICKEPPSKPSFNHLGVPVGPFQRYHTSRVAVDVSHKADVDLRNLEDYVMRELIYALACFIAYENKKKLNQLKQLRTSQNNLPIAAHREHIIDVISKNQVLIIAGDTGCGKSTQVCPSLCMNFKVQVRAKERGSRTSFIYSIITIT</sequence>
<keyword evidence="2" id="KW-0067">ATP-binding</keyword>
<dbReference type="AlphaFoldDB" id="A0A0M3IJT2"/>
<dbReference type="WBParaSite" id="ALUE_0001894201-mRNA-1">
    <property type="protein sequence ID" value="ALUE_0001894201-mRNA-1"/>
    <property type="gene ID" value="ALUE_0001894201"/>
</dbReference>
<reference evidence="4" key="1">
    <citation type="submission" date="2017-02" db="UniProtKB">
        <authorList>
            <consortium name="WormBaseParasite"/>
        </authorList>
    </citation>
    <scope>IDENTIFICATION</scope>
</reference>
<evidence type="ECO:0000313" key="3">
    <source>
        <dbReference type="Proteomes" id="UP000036681"/>
    </source>
</evidence>
<dbReference type="GO" id="GO:0004386">
    <property type="term" value="F:helicase activity"/>
    <property type="evidence" value="ECO:0007669"/>
    <property type="project" value="UniProtKB-KW"/>
</dbReference>
<dbReference type="GO" id="GO:0016787">
    <property type="term" value="F:hydrolase activity"/>
    <property type="evidence" value="ECO:0007669"/>
    <property type="project" value="UniProtKB-KW"/>
</dbReference>
<dbReference type="Gene3D" id="3.40.50.300">
    <property type="entry name" value="P-loop containing nucleotide triphosphate hydrolases"/>
    <property type="match status" value="1"/>
</dbReference>
<evidence type="ECO:0000256" key="2">
    <source>
        <dbReference type="ARBA" id="ARBA00022806"/>
    </source>
</evidence>
<keyword evidence="2" id="KW-0547">Nucleotide-binding</keyword>
<protein>
    <submittedName>
        <fullName evidence="4">ATP-dependent RNA helicase DHX36</fullName>
    </submittedName>
</protein>